<dbReference type="GO" id="GO:0016787">
    <property type="term" value="F:hydrolase activity"/>
    <property type="evidence" value="ECO:0007669"/>
    <property type="project" value="UniProtKB-KW"/>
</dbReference>
<dbReference type="GO" id="GO:0000967">
    <property type="term" value="P:rRNA 5'-end processing"/>
    <property type="evidence" value="ECO:0007669"/>
    <property type="project" value="TreeGrafter"/>
</dbReference>
<proteinExistence type="inferred from homology"/>
<dbReference type="CDD" id="cd16964">
    <property type="entry name" value="YqgF"/>
    <property type="match status" value="1"/>
</dbReference>
<dbReference type="GO" id="GO:0004518">
    <property type="term" value="F:nuclease activity"/>
    <property type="evidence" value="ECO:0007669"/>
    <property type="project" value="UniProtKB-KW"/>
</dbReference>
<dbReference type="InterPro" id="IPR037027">
    <property type="entry name" value="YqgF/RNaseH-like_dom_sf"/>
</dbReference>
<keyword evidence="4" id="KW-0378">Hydrolase</keyword>
<dbReference type="PANTHER" id="PTHR33317">
    <property type="entry name" value="POLYNUCLEOTIDYL TRANSFERASE, RIBONUCLEASE H-LIKE SUPERFAMILY PROTEIN"/>
    <property type="match status" value="1"/>
</dbReference>
<dbReference type="HAMAP" id="MF_00651">
    <property type="entry name" value="Nuclease_YqgF"/>
    <property type="match status" value="1"/>
</dbReference>
<dbReference type="SMART" id="SM00732">
    <property type="entry name" value="YqgFc"/>
    <property type="match status" value="1"/>
</dbReference>
<dbReference type="PANTHER" id="PTHR33317:SF4">
    <property type="entry name" value="POLYNUCLEOTIDYL TRANSFERASE, RIBONUCLEASE H-LIKE SUPERFAMILY PROTEIN"/>
    <property type="match status" value="1"/>
</dbReference>
<feature type="domain" description="YqgF/RNase H-like" evidence="5">
    <location>
        <begin position="4"/>
        <end position="101"/>
    </location>
</feature>
<dbReference type="AlphaFoldDB" id="A0A6J6EHE6"/>
<keyword evidence="3" id="KW-0540">Nuclease</keyword>
<sequence>MREGIRLGIDVGQARVGVARSDPQGTMAVPVATLARATALLEIAALIGEYQPLEVVVGLPINLQAERTASTEDAEAFAREIAALGLVPVRMVDERLSTVSATGALRSAGRSSRSHRLVVDQVAAVILLQHTLDSERSQGVPGGYVLEHPETHDE</sequence>
<evidence type="ECO:0000256" key="1">
    <source>
        <dbReference type="ARBA" id="ARBA00022490"/>
    </source>
</evidence>
<reference evidence="6" key="1">
    <citation type="submission" date="2020-05" db="EMBL/GenBank/DDBJ databases">
        <authorList>
            <person name="Chiriac C."/>
            <person name="Salcher M."/>
            <person name="Ghai R."/>
            <person name="Kavagutti S V."/>
        </authorList>
    </citation>
    <scope>NUCLEOTIDE SEQUENCE</scope>
</reference>
<dbReference type="InterPro" id="IPR005227">
    <property type="entry name" value="YqgF"/>
</dbReference>
<gene>
    <name evidence="6" type="ORF">UFOPK1684_00968</name>
</gene>
<dbReference type="EMBL" id="CAEZTM010000044">
    <property type="protein sequence ID" value="CAB4574674.1"/>
    <property type="molecule type" value="Genomic_DNA"/>
</dbReference>
<dbReference type="Pfam" id="PF03652">
    <property type="entry name" value="RuvX"/>
    <property type="match status" value="1"/>
</dbReference>
<dbReference type="InterPro" id="IPR012337">
    <property type="entry name" value="RNaseH-like_sf"/>
</dbReference>
<accession>A0A6J6EHE6</accession>
<evidence type="ECO:0000313" key="6">
    <source>
        <dbReference type="EMBL" id="CAB4574674.1"/>
    </source>
</evidence>
<dbReference type="SUPFAM" id="SSF53098">
    <property type="entry name" value="Ribonuclease H-like"/>
    <property type="match status" value="1"/>
</dbReference>
<name>A0A6J6EHE6_9ZZZZ</name>
<protein>
    <submittedName>
        <fullName evidence="6">Unannotated protein</fullName>
    </submittedName>
</protein>
<keyword evidence="2" id="KW-0690">Ribosome biogenesis</keyword>
<evidence type="ECO:0000256" key="3">
    <source>
        <dbReference type="ARBA" id="ARBA00022722"/>
    </source>
</evidence>
<evidence type="ECO:0000259" key="5">
    <source>
        <dbReference type="SMART" id="SM00732"/>
    </source>
</evidence>
<keyword evidence="1" id="KW-0963">Cytoplasm</keyword>
<evidence type="ECO:0000256" key="4">
    <source>
        <dbReference type="ARBA" id="ARBA00022801"/>
    </source>
</evidence>
<dbReference type="Gene3D" id="3.30.420.140">
    <property type="entry name" value="YqgF/RNase H-like domain"/>
    <property type="match status" value="1"/>
</dbReference>
<dbReference type="InterPro" id="IPR006641">
    <property type="entry name" value="YqgF/RNaseH-like_dom"/>
</dbReference>
<evidence type="ECO:0000256" key="2">
    <source>
        <dbReference type="ARBA" id="ARBA00022517"/>
    </source>
</evidence>
<dbReference type="NCBIfam" id="TIGR00250">
    <property type="entry name" value="RNAse_H_YqgF"/>
    <property type="match status" value="1"/>
</dbReference>
<dbReference type="GO" id="GO:0005829">
    <property type="term" value="C:cytosol"/>
    <property type="evidence" value="ECO:0007669"/>
    <property type="project" value="TreeGrafter"/>
</dbReference>
<organism evidence="6">
    <name type="scientific">freshwater metagenome</name>
    <dbReference type="NCBI Taxonomy" id="449393"/>
    <lineage>
        <taxon>unclassified sequences</taxon>
        <taxon>metagenomes</taxon>
        <taxon>ecological metagenomes</taxon>
    </lineage>
</organism>